<accession>A0ABX4LQU0</accession>
<feature type="transmembrane region" description="Helical" evidence="1">
    <location>
        <begin position="7"/>
        <end position="28"/>
    </location>
</feature>
<name>A0ABX4LQU0_9BACT</name>
<dbReference type="RefSeq" id="WP_099334018.1">
    <property type="nucleotide sequence ID" value="NZ_CP042812.1"/>
</dbReference>
<keyword evidence="1" id="KW-0812">Transmembrane</keyword>
<sequence length="62" mass="6826">MKDLIYSIKAFIGLFLITAIAGVTVAILSENIAYSLYTTATIFILGFVGLVRQSYLHSLQNK</sequence>
<comment type="caution">
    <text evidence="2">The sequence shown here is derived from an EMBL/GenBank/DDBJ whole genome shotgun (WGS) entry which is preliminary data.</text>
</comment>
<evidence type="ECO:0000313" key="2">
    <source>
        <dbReference type="EMBL" id="PHO10336.1"/>
    </source>
</evidence>
<protein>
    <submittedName>
        <fullName evidence="2">Uncharacterized protein</fullName>
    </submittedName>
</protein>
<dbReference type="EMBL" id="NWVW01000004">
    <property type="protein sequence ID" value="PHO10336.1"/>
    <property type="molecule type" value="Genomic_DNA"/>
</dbReference>
<evidence type="ECO:0000256" key="1">
    <source>
        <dbReference type="SAM" id="Phobius"/>
    </source>
</evidence>
<dbReference type="Proteomes" id="UP000221384">
    <property type="component" value="Unassembled WGS sequence"/>
</dbReference>
<keyword evidence="1" id="KW-0472">Membrane</keyword>
<reference evidence="2 3" key="1">
    <citation type="submission" date="2017-09" db="EMBL/GenBank/DDBJ databases">
        <authorList>
            <person name="Perez-Cataluna A."/>
            <person name="Figueras M.J."/>
            <person name="Salas-Masso N."/>
        </authorList>
    </citation>
    <scope>NUCLEOTIDE SEQUENCE [LARGE SCALE GENOMIC DNA]</scope>
    <source>
        <strain evidence="2 3">F138-33</strain>
    </source>
</reference>
<evidence type="ECO:0000313" key="3">
    <source>
        <dbReference type="Proteomes" id="UP000221384"/>
    </source>
</evidence>
<keyword evidence="1" id="KW-1133">Transmembrane helix</keyword>
<feature type="transmembrane region" description="Helical" evidence="1">
    <location>
        <begin position="34"/>
        <end position="52"/>
    </location>
</feature>
<keyword evidence="3" id="KW-1185">Reference proteome</keyword>
<gene>
    <name evidence="2" type="ORF">CPG37_04620</name>
</gene>
<proteinExistence type="predicted"/>
<organism evidence="2 3">
    <name type="scientific">Malaciobacter canalis</name>
    <dbReference type="NCBI Taxonomy" id="1912871"/>
    <lineage>
        <taxon>Bacteria</taxon>
        <taxon>Pseudomonadati</taxon>
        <taxon>Campylobacterota</taxon>
        <taxon>Epsilonproteobacteria</taxon>
        <taxon>Campylobacterales</taxon>
        <taxon>Arcobacteraceae</taxon>
        <taxon>Malaciobacter</taxon>
    </lineage>
</organism>